<dbReference type="GO" id="GO:0003688">
    <property type="term" value="F:DNA replication origin binding"/>
    <property type="evidence" value="ECO:0007669"/>
    <property type="project" value="UniProtKB-UniRule"/>
</dbReference>
<dbReference type="AlphaFoldDB" id="A0A4P9Z4M8"/>
<evidence type="ECO:0000256" key="1">
    <source>
        <dbReference type="ARBA" id="ARBA00004123"/>
    </source>
</evidence>
<gene>
    <name evidence="8" type="ORF">SYNPS1DRAFT_12642</name>
</gene>
<comment type="subunit">
    <text evidence="5">Component of the origin recognition complex (ORC).</text>
</comment>
<sequence length="332" mass="37928">MASLPPLERSEFATLIRQYQPRHKHEMAQLQRLYQQQFKQWFFELRAGFSLLIYGYGSKRQLTHRFAREMLTDAPLIVVNGFSPIVSPKEIIEKITSVLPDAARSAGTLLDQARHITAYLAEMRKKPMTARRSARMPWRHLYLLIHNIECAGLQSERARAVLATLVKSPSIYCIATVDHVQSGFLWDSSSMAQFKWLAHDGTTFEPYLVETSYDNALLAKSEEMDGKAARYVLASLTVNARGLFRLLADYQLKQEAVDVGSIAALGLSYSRFYALAKERFLVSNDLTFRTQLTEFRDHRLMLTKRSAEGEDLFYIPFSEVTLTSLVQTIDSL</sequence>
<proteinExistence type="inferred from homology"/>
<dbReference type="GO" id="GO:0005664">
    <property type="term" value="C:nuclear origin of replication recognition complex"/>
    <property type="evidence" value="ECO:0007669"/>
    <property type="project" value="UniProtKB-UniRule"/>
</dbReference>
<comment type="function">
    <text evidence="5">Component of the origin recognition complex (ORC) that binds origins of replication. DNA-binding is ATP-dependent. ORC is required to assemble the pre-replication complex necessary to initiate DNA replication.</text>
</comment>
<evidence type="ECO:0000256" key="3">
    <source>
        <dbReference type="ARBA" id="ARBA00022705"/>
    </source>
</evidence>
<feature type="domain" description="Origin recognition complex subunit 2 RecA-like" evidence="6">
    <location>
        <begin position="27"/>
        <end position="200"/>
    </location>
</feature>
<feature type="domain" description="Origin recognition complex subunit 2 winged-helix" evidence="7">
    <location>
        <begin position="265"/>
        <end position="318"/>
    </location>
</feature>
<dbReference type="InterPro" id="IPR056773">
    <property type="entry name" value="WHD_ORC2"/>
</dbReference>
<dbReference type="OrthoDB" id="346673at2759"/>
<dbReference type="PANTHER" id="PTHR14052:SF0">
    <property type="entry name" value="ORIGIN RECOGNITION COMPLEX SUBUNIT 2"/>
    <property type="match status" value="1"/>
</dbReference>
<evidence type="ECO:0000256" key="4">
    <source>
        <dbReference type="ARBA" id="ARBA00023242"/>
    </source>
</evidence>
<evidence type="ECO:0000313" key="8">
    <source>
        <dbReference type="EMBL" id="RKP27456.1"/>
    </source>
</evidence>
<comment type="subcellular location">
    <subcellularLocation>
        <location evidence="1 5">Nucleus</location>
    </subcellularLocation>
</comment>
<dbReference type="InterPro" id="IPR056772">
    <property type="entry name" value="RecA-like_ORC2"/>
</dbReference>
<dbReference type="PANTHER" id="PTHR14052">
    <property type="entry name" value="ORIGIN RECOGNITION COMPLEX SUBUNIT 2"/>
    <property type="match status" value="1"/>
</dbReference>
<dbReference type="InterPro" id="IPR007220">
    <property type="entry name" value="ORC2"/>
</dbReference>
<dbReference type="Proteomes" id="UP000278143">
    <property type="component" value="Unassembled WGS sequence"/>
</dbReference>
<keyword evidence="4 5" id="KW-0539">Nucleus</keyword>
<name>A0A4P9Z4M8_9FUNG</name>
<protein>
    <recommendedName>
        <fullName evidence="5">Origin recognition complex subunit 2</fullName>
    </recommendedName>
</protein>
<keyword evidence="3 5" id="KW-0235">DNA replication</keyword>
<evidence type="ECO:0000259" key="6">
    <source>
        <dbReference type="Pfam" id="PF04084"/>
    </source>
</evidence>
<keyword evidence="9" id="KW-1185">Reference proteome</keyword>
<reference evidence="9" key="1">
    <citation type="journal article" date="2018" name="Nat. Microbiol.">
        <title>Leveraging single-cell genomics to expand the fungal tree of life.</title>
        <authorList>
            <person name="Ahrendt S.R."/>
            <person name="Quandt C.A."/>
            <person name="Ciobanu D."/>
            <person name="Clum A."/>
            <person name="Salamov A."/>
            <person name="Andreopoulos B."/>
            <person name="Cheng J.F."/>
            <person name="Woyke T."/>
            <person name="Pelin A."/>
            <person name="Henrissat B."/>
            <person name="Reynolds N.K."/>
            <person name="Benny G.L."/>
            <person name="Smith M.E."/>
            <person name="James T.Y."/>
            <person name="Grigoriev I.V."/>
        </authorList>
    </citation>
    <scope>NUCLEOTIDE SEQUENCE [LARGE SCALE GENOMIC DNA]</scope>
    <source>
        <strain evidence="9">Benny S71-1</strain>
    </source>
</reference>
<dbReference type="GO" id="GO:0006260">
    <property type="term" value="P:DNA replication"/>
    <property type="evidence" value="ECO:0007669"/>
    <property type="project" value="UniProtKB-UniRule"/>
</dbReference>
<dbReference type="EMBL" id="KZ989203">
    <property type="protein sequence ID" value="RKP27456.1"/>
    <property type="molecule type" value="Genomic_DNA"/>
</dbReference>
<dbReference type="Pfam" id="PF04084">
    <property type="entry name" value="RecA-like_ORC2"/>
    <property type="match status" value="1"/>
</dbReference>
<evidence type="ECO:0000313" key="9">
    <source>
        <dbReference type="Proteomes" id="UP000278143"/>
    </source>
</evidence>
<dbReference type="Pfam" id="PF24882">
    <property type="entry name" value="WHD_ORC2"/>
    <property type="match status" value="1"/>
</dbReference>
<accession>A0A4P9Z4M8</accession>
<evidence type="ECO:0000256" key="2">
    <source>
        <dbReference type="ARBA" id="ARBA00007421"/>
    </source>
</evidence>
<evidence type="ECO:0000256" key="5">
    <source>
        <dbReference type="RuleBase" id="RU368084"/>
    </source>
</evidence>
<evidence type="ECO:0000259" key="7">
    <source>
        <dbReference type="Pfam" id="PF24882"/>
    </source>
</evidence>
<comment type="similarity">
    <text evidence="2 5">Belongs to the ORC2 family.</text>
</comment>
<organism evidence="8 9">
    <name type="scientific">Syncephalis pseudoplumigaleata</name>
    <dbReference type="NCBI Taxonomy" id="1712513"/>
    <lineage>
        <taxon>Eukaryota</taxon>
        <taxon>Fungi</taxon>
        <taxon>Fungi incertae sedis</taxon>
        <taxon>Zoopagomycota</taxon>
        <taxon>Zoopagomycotina</taxon>
        <taxon>Zoopagomycetes</taxon>
        <taxon>Zoopagales</taxon>
        <taxon>Piptocephalidaceae</taxon>
        <taxon>Syncephalis</taxon>
    </lineage>
</organism>